<feature type="transmembrane region" description="Helical" evidence="1">
    <location>
        <begin position="33"/>
        <end position="51"/>
    </location>
</feature>
<dbReference type="GeneID" id="38116551"/>
<proteinExistence type="predicted"/>
<keyword evidence="1" id="KW-1133">Transmembrane helix</keyword>
<keyword evidence="3" id="KW-1185">Reference proteome</keyword>
<keyword evidence="1" id="KW-0812">Transmembrane</keyword>
<sequence length="356" mass="39442">MSLPIPLELLSTGLRLWAELYQHRKKLAVDDFLMIWATMVGIGACVSGLIATSQGFGKHMAALGPTQYAVESVVCPAVWLHDRNALLTAPDVLRLHMDLRCRDLLYQAAGHRPLLPRLPVHDHAAHRHCNRGGYRDLGHSRRRHLGIRLSSLSKPPGRMPEGYSSRLGALCWRHESGPGRMDLAPPIAVDRSDADPHVEEGQVKLSVYRLFRVCILRILSRNAVLKRASSTCGISATRLALVAHTSHPDFTYTQAPAAMLMCWELLGGILCANLPIIYKPIAVWVRRLFGIASEEDESPTASTLRRYVMQKARRFRHSTVELFTASSATRTADEGPMDGPGGVVERTRVQVASTEE</sequence>
<comment type="caution">
    <text evidence="2">The sequence shown here is derived from an EMBL/GenBank/DDBJ whole genome shotgun (WGS) entry which is preliminary data.</text>
</comment>
<organism evidence="2 3">
    <name type="scientific">Aspergillus mulundensis</name>
    <dbReference type="NCBI Taxonomy" id="1810919"/>
    <lineage>
        <taxon>Eukaryota</taxon>
        <taxon>Fungi</taxon>
        <taxon>Dikarya</taxon>
        <taxon>Ascomycota</taxon>
        <taxon>Pezizomycotina</taxon>
        <taxon>Eurotiomycetes</taxon>
        <taxon>Eurotiomycetidae</taxon>
        <taxon>Eurotiales</taxon>
        <taxon>Aspergillaceae</taxon>
        <taxon>Aspergillus</taxon>
        <taxon>Aspergillus subgen. Nidulantes</taxon>
    </lineage>
</organism>
<dbReference type="InterPro" id="IPR052337">
    <property type="entry name" value="SAT4-like"/>
</dbReference>
<dbReference type="EMBL" id="PVWQ01000006">
    <property type="protein sequence ID" value="RDW79329.1"/>
    <property type="molecule type" value="Genomic_DNA"/>
</dbReference>
<name>A0A3D8RZ45_9EURO</name>
<dbReference type="AlphaFoldDB" id="A0A3D8RZ45"/>
<dbReference type="PANTHER" id="PTHR33048:SF8">
    <property type="entry name" value="INTEGRAL MEMBRANE PROTEIN-RELATED"/>
    <property type="match status" value="1"/>
</dbReference>
<dbReference type="Proteomes" id="UP000256690">
    <property type="component" value="Unassembled WGS sequence"/>
</dbReference>
<evidence type="ECO:0000313" key="2">
    <source>
        <dbReference type="EMBL" id="RDW79329.1"/>
    </source>
</evidence>
<reference evidence="2 3" key="1">
    <citation type="journal article" date="2018" name="IMA Fungus">
        <title>IMA Genome-F 9: Draft genome sequence of Annulohypoxylon stygium, Aspergillus mulundensis, Berkeleyomyces basicola (syn. Thielaviopsis basicola), Ceratocystis smalleyi, two Cercospora beticola strains, Coleophoma cylindrospora, Fusarium fracticaudum, Phialophora cf. hyalina, and Morchella septimelata.</title>
        <authorList>
            <person name="Wingfield B.D."/>
            <person name="Bills G.F."/>
            <person name="Dong Y."/>
            <person name="Huang W."/>
            <person name="Nel W.J."/>
            <person name="Swalarsk-Parry B.S."/>
            <person name="Vaghefi N."/>
            <person name="Wilken P.M."/>
            <person name="An Z."/>
            <person name="de Beer Z.W."/>
            <person name="De Vos L."/>
            <person name="Chen L."/>
            <person name="Duong T.A."/>
            <person name="Gao Y."/>
            <person name="Hammerbacher A."/>
            <person name="Kikkert J.R."/>
            <person name="Li Y."/>
            <person name="Li H."/>
            <person name="Li K."/>
            <person name="Li Q."/>
            <person name="Liu X."/>
            <person name="Ma X."/>
            <person name="Naidoo K."/>
            <person name="Pethybridge S.J."/>
            <person name="Sun J."/>
            <person name="Steenkamp E.T."/>
            <person name="van der Nest M.A."/>
            <person name="van Wyk S."/>
            <person name="Wingfield M.J."/>
            <person name="Xiong C."/>
            <person name="Yue Q."/>
            <person name="Zhang X."/>
        </authorList>
    </citation>
    <scope>NUCLEOTIDE SEQUENCE [LARGE SCALE GENOMIC DNA]</scope>
    <source>
        <strain evidence="2 3">DSM 5745</strain>
    </source>
</reference>
<dbReference type="OrthoDB" id="3529975at2759"/>
<dbReference type="RefSeq" id="XP_026604029.1">
    <property type="nucleotide sequence ID" value="XM_026748197.1"/>
</dbReference>
<keyword evidence="1" id="KW-0472">Membrane</keyword>
<evidence type="ECO:0000313" key="3">
    <source>
        <dbReference type="Proteomes" id="UP000256690"/>
    </source>
</evidence>
<gene>
    <name evidence="2" type="ORF">DSM5745_06181</name>
</gene>
<accession>A0A3D8RZ45</accession>
<dbReference type="PANTHER" id="PTHR33048">
    <property type="entry name" value="PTH11-LIKE INTEGRAL MEMBRANE PROTEIN (AFU_ORTHOLOGUE AFUA_5G11245)"/>
    <property type="match status" value="1"/>
</dbReference>
<evidence type="ECO:0000256" key="1">
    <source>
        <dbReference type="SAM" id="Phobius"/>
    </source>
</evidence>
<protein>
    <submittedName>
        <fullName evidence="2">Uncharacterized protein</fullName>
    </submittedName>
</protein>